<keyword evidence="2" id="KW-1185">Reference proteome</keyword>
<accession>A0ABN9WFU8</accession>
<name>A0ABN9WFU8_9DINO</name>
<evidence type="ECO:0000313" key="1">
    <source>
        <dbReference type="EMBL" id="CAK0883761.1"/>
    </source>
</evidence>
<dbReference type="Proteomes" id="UP001189429">
    <property type="component" value="Unassembled WGS sequence"/>
</dbReference>
<gene>
    <name evidence="1" type="ORF">PCOR1329_LOCUS65892</name>
</gene>
<dbReference type="EMBL" id="CAUYUJ010018460">
    <property type="protein sequence ID" value="CAK0883761.1"/>
    <property type="molecule type" value="Genomic_DNA"/>
</dbReference>
<evidence type="ECO:0000313" key="2">
    <source>
        <dbReference type="Proteomes" id="UP001189429"/>
    </source>
</evidence>
<comment type="caution">
    <text evidence="1">The sequence shown here is derived from an EMBL/GenBank/DDBJ whole genome shotgun (WGS) entry which is preliminary data.</text>
</comment>
<sequence>MYTRSTLSSAPGIVVRDEGDEEAEGLVIGGAAAGLAAKSDTNTGDRLRGVGEKVVKVGGEAFESRKDTPVGQKAVDAGVEDGLAWTADKVDGVISSIYNVFKKVPADDDKKLDE</sequence>
<organism evidence="1 2">
    <name type="scientific">Prorocentrum cordatum</name>
    <dbReference type="NCBI Taxonomy" id="2364126"/>
    <lineage>
        <taxon>Eukaryota</taxon>
        <taxon>Sar</taxon>
        <taxon>Alveolata</taxon>
        <taxon>Dinophyceae</taxon>
        <taxon>Prorocentrales</taxon>
        <taxon>Prorocentraceae</taxon>
        <taxon>Prorocentrum</taxon>
    </lineage>
</organism>
<reference evidence="1" key="1">
    <citation type="submission" date="2023-10" db="EMBL/GenBank/DDBJ databases">
        <authorList>
            <person name="Chen Y."/>
            <person name="Shah S."/>
            <person name="Dougan E. K."/>
            <person name="Thang M."/>
            <person name="Chan C."/>
        </authorList>
    </citation>
    <scope>NUCLEOTIDE SEQUENCE [LARGE SCALE GENOMIC DNA]</scope>
</reference>
<proteinExistence type="predicted"/>
<protein>
    <submittedName>
        <fullName evidence="1">Uncharacterized protein</fullName>
    </submittedName>
</protein>